<name>A0A2Z6RQL4_9GLOM</name>
<dbReference type="AlphaFoldDB" id="A0A2Z6RQL4"/>
<keyword evidence="2" id="KW-1185">Reference proteome</keyword>
<dbReference type="STRING" id="94130.A0A2Z6RQL4"/>
<organism evidence="1 2">
    <name type="scientific">Rhizophagus clarus</name>
    <dbReference type="NCBI Taxonomy" id="94130"/>
    <lineage>
        <taxon>Eukaryota</taxon>
        <taxon>Fungi</taxon>
        <taxon>Fungi incertae sedis</taxon>
        <taxon>Mucoromycota</taxon>
        <taxon>Glomeromycotina</taxon>
        <taxon>Glomeromycetes</taxon>
        <taxon>Glomerales</taxon>
        <taxon>Glomeraceae</taxon>
        <taxon>Rhizophagus</taxon>
    </lineage>
</organism>
<evidence type="ECO:0000313" key="1">
    <source>
        <dbReference type="EMBL" id="GBC05166.1"/>
    </source>
</evidence>
<dbReference type="Proteomes" id="UP000247702">
    <property type="component" value="Unassembled WGS sequence"/>
</dbReference>
<accession>A0A2Z6RQL4</accession>
<proteinExistence type="predicted"/>
<dbReference type="EMBL" id="BEXD01003990">
    <property type="protein sequence ID" value="GBC05166.1"/>
    <property type="molecule type" value="Genomic_DNA"/>
</dbReference>
<protein>
    <submittedName>
        <fullName evidence="1">Uncharacterized protein</fullName>
    </submittedName>
</protein>
<evidence type="ECO:0000313" key="2">
    <source>
        <dbReference type="Proteomes" id="UP000247702"/>
    </source>
</evidence>
<sequence>MGQYSNFISDELMNAKEFILIDDDDNYGGEEITGEEIVNIVKPNETDLEEELILQSKISISEAGQSIIFS</sequence>
<comment type="caution">
    <text evidence="1">The sequence shown here is derived from an EMBL/GenBank/DDBJ whole genome shotgun (WGS) entry which is preliminary data.</text>
</comment>
<reference evidence="1 2" key="1">
    <citation type="submission" date="2017-11" db="EMBL/GenBank/DDBJ databases">
        <title>The genome of Rhizophagus clarus HR1 reveals common genetic basis of auxotrophy among arbuscular mycorrhizal fungi.</title>
        <authorList>
            <person name="Kobayashi Y."/>
        </authorList>
    </citation>
    <scope>NUCLEOTIDE SEQUENCE [LARGE SCALE GENOMIC DNA]</scope>
    <source>
        <strain evidence="1 2">HR1</strain>
    </source>
</reference>
<gene>
    <name evidence="1" type="ORF">RclHR1_06070002</name>
</gene>